<dbReference type="FunFam" id="1.20.5.1700:FF:000001">
    <property type="entry name" value="Transforming acidic coiled-coil-containing protein 1 isoform 2"/>
    <property type="match status" value="1"/>
</dbReference>
<evidence type="ECO:0000256" key="6">
    <source>
        <dbReference type="ARBA" id="ARBA00023212"/>
    </source>
</evidence>
<organism evidence="9 10">
    <name type="scientific">Chironomus riparius</name>
    <dbReference type="NCBI Taxonomy" id="315576"/>
    <lineage>
        <taxon>Eukaryota</taxon>
        <taxon>Metazoa</taxon>
        <taxon>Ecdysozoa</taxon>
        <taxon>Arthropoda</taxon>
        <taxon>Hexapoda</taxon>
        <taxon>Insecta</taxon>
        <taxon>Pterygota</taxon>
        <taxon>Neoptera</taxon>
        <taxon>Endopterygota</taxon>
        <taxon>Diptera</taxon>
        <taxon>Nematocera</taxon>
        <taxon>Chironomoidea</taxon>
        <taxon>Chironomidae</taxon>
        <taxon>Chironominae</taxon>
        <taxon>Chironomus</taxon>
    </lineage>
</organism>
<reference evidence="9" key="2">
    <citation type="submission" date="2022-10" db="EMBL/GenBank/DDBJ databases">
        <authorList>
            <consortium name="ENA_rothamsted_submissions"/>
            <consortium name="culmorum"/>
            <person name="King R."/>
        </authorList>
    </citation>
    <scope>NUCLEOTIDE SEQUENCE</scope>
</reference>
<dbReference type="GO" id="GO:0007097">
    <property type="term" value="P:nuclear migration"/>
    <property type="evidence" value="ECO:0007669"/>
    <property type="project" value="TreeGrafter"/>
</dbReference>
<gene>
    <name evidence="9" type="ORF">CHIRRI_LOCUS6683</name>
</gene>
<evidence type="ECO:0000259" key="8">
    <source>
        <dbReference type="Pfam" id="PF05010"/>
    </source>
</evidence>
<keyword evidence="10" id="KW-1185">Reference proteome</keyword>
<protein>
    <recommendedName>
        <fullName evidence="8">Transforming acidic coiled-coil-containing protein C-terminal domain-containing protein</fullName>
    </recommendedName>
</protein>
<feature type="coiled-coil region" evidence="7">
    <location>
        <begin position="714"/>
        <end position="791"/>
    </location>
</feature>
<dbReference type="Pfam" id="PF05010">
    <property type="entry name" value="TACC_C"/>
    <property type="match status" value="1"/>
</dbReference>
<evidence type="ECO:0000313" key="9">
    <source>
        <dbReference type="EMBL" id="CAG9803787.1"/>
    </source>
</evidence>
<dbReference type="Gene3D" id="1.20.5.1700">
    <property type="match status" value="1"/>
</dbReference>
<name>A0A9N9RUL4_9DIPT</name>
<sequence>MENILRDKNENVSIGQLLLPSKSDMENSSALNLKENHNPKSLLEIASDTSSKFQLDASTPKNSKKSCSFKDTSFNIDSNESISYQENIRFNESSGLSFLANGFNKLKIKTDETGSDDDEDQFLSFNDQTRSTENLNQKHDDTLILEKNASYIQSPEDHAFANVILEPVKQTEDEFIVNKEQLEPVDFFKEQSELVETIKEQMEPINEITEPIELMKPVESCKEQSQLIVQDQSTVEHNIDDVVIKESEPIEKCEDHEIIFNQIEKEVNVFKDYEPNPLISEKEVCEEKMVSEEMIVEENAEFKDAEEMPQLDSPNIINDSPSNASANITQILNDFNLSESIKQLEKSTDQLETEHKTAIEICQATENININKTLDEMELKGLPMNTTFEEIECGVENTSYSMHTTMPLNDMEQHDSHFSATFNKSSDHVEIAETRKSIGMEQLTQIIEETHHNSTFDRSRPCDANMMHSTFNETKPVDSPTFSNIDDLRINKTLDMNECEPNVNITHDMINIDMSLARPYIQNDTVTMNNTFEGIKSNCINKNFMESLQPSLDIEFKMPTMPVSRKSSERNQNYNFGNEEFTSAVSYNFGDSDFDFLQNFGSNSSDQNFGRDSVLLKFDPLLAKPIPQTTSNFEKLAEEDELASETISKDPIIECHSQETRSIENSFSSIADEFPQLIPLDTKDMSVEIMKDIASENEKQINNLDCEEIKLSSIDHHENQNNKLMELENKMRMEAEQREEVLLKRISEKDKQISKMSNVVKEYEKAIAELIAEKEQLVQSYEKKCADLKNDSEMNAQHLTSLESTFSDLHAKYERTKQLALDLKEREEGTLQDRKSLMDNLKMQEARYEKMKTHAMAQLEIANNKLAEMLRNHQAEVTKLKAQLKKEEISRASINEQLIQKSKENEELVKICDELIGNHGNSHAV</sequence>
<dbReference type="PANTHER" id="PTHR13924:SF10">
    <property type="entry name" value="TRANSFORMING ACIDIC COILED-COIL PROTEIN, ISOFORM K"/>
    <property type="match status" value="1"/>
</dbReference>
<evidence type="ECO:0000256" key="2">
    <source>
        <dbReference type="ARBA" id="ARBA00009423"/>
    </source>
</evidence>
<evidence type="ECO:0000256" key="4">
    <source>
        <dbReference type="ARBA" id="ARBA00022553"/>
    </source>
</evidence>
<dbReference type="GO" id="GO:0005737">
    <property type="term" value="C:cytoplasm"/>
    <property type="evidence" value="ECO:0007669"/>
    <property type="project" value="TreeGrafter"/>
</dbReference>
<dbReference type="EMBL" id="OU895878">
    <property type="protein sequence ID" value="CAG9803787.1"/>
    <property type="molecule type" value="Genomic_DNA"/>
</dbReference>
<feature type="coiled-coil region" evidence="7">
    <location>
        <begin position="852"/>
        <end position="897"/>
    </location>
</feature>
<dbReference type="OrthoDB" id="10255048at2759"/>
<dbReference type="AlphaFoldDB" id="A0A9N9RUL4"/>
<dbReference type="GO" id="GO:0005856">
    <property type="term" value="C:cytoskeleton"/>
    <property type="evidence" value="ECO:0007669"/>
    <property type="project" value="UniProtKB-SubCell"/>
</dbReference>
<keyword evidence="4" id="KW-0597">Phosphoprotein</keyword>
<dbReference type="Proteomes" id="UP001153620">
    <property type="component" value="Chromosome 2"/>
</dbReference>
<feature type="domain" description="Transforming acidic coiled-coil-containing protein C-terminal" evidence="8">
    <location>
        <begin position="721"/>
        <end position="916"/>
    </location>
</feature>
<evidence type="ECO:0000256" key="1">
    <source>
        <dbReference type="ARBA" id="ARBA00004245"/>
    </source>
</evidence>
<comment type="subcellular location">
    <subcellularLocation>
        <location evidence="1">Cytoplasm</location>
        <location evidence="1">Cytoskeleton</location>
    </subcellularLocation>
</comment>
<keyword evidence="6" id="KW-0206">Cytoskeleton</keyword>
<dbReference type="GO" id="GO:0007052">
    <property type="term" value="P:mitotic spindle organization"/>
    <property type="evidence" value="ECO:0007669"/>
    <property type="project" value="InterPro"/>
</dbReference>
<comment type="similarity">
    <text evidence="2">Belongs to the TACC family.</text>
</comment>
<dbReference type="PANTHER" id="PTHR13924">
    <property type="entry name" value="TRANSFORMING ACIDIC COILED-COIL CONTAINING PROTEIN 1/2"/>
    <property type="match status" value="1"/>
</dbReference>
<keyword evidence="5 7" id="KW-0175">Coiled coil</keyword>
<evidence type="ECO:0000256" key="3">
    <source>
        <dbReference type="ARBA" id="ARBA00022490"/>
    </source>
</evidence>
<dbReference type="InterPro" id="IPR039915">
    <property type="entry name" value="TACC"/>
</dbReference>
<dbReference type="InterPro" id="IPR007707">
    <property type="entry name" value="TACC_C"/>
</dbReference>
<evidence type="ECO:0000256" key="5">
    <source>
        <dbReference type="ARBA" id="ARBA00023054"/>
    </source>
</evidence>
<evidence type="ECO:0000256" key="7">
    <source>
        <dbReference type="SAM" id="Coils"/>
    </source>
</evidence>
<keyword evidence="3" id="KW-0963">Cytoplasm</keyword>
<proteinExistence type="inferred from homology"/>
<evidence type="ECO:0000313" key="10">
    <source>
        <dbReference type="Proteomes" id="UP001153620"/>
    </source>
</evidence>
<accession>A0A9N9RUL4</accession>
<reference evidence="9" key="1">
    <citation type="submission" date="2022-01" db="EMBL/GenBank/DDBJ databases">
        <authorList>
            <person name="King R."/>
        </authorList>
    </citation>
    <scope>NUCLEOTIDE SEQUENCE</scope>
</reference>